<gene>
    <name evidence="2" type="ORF">LTR91_007624</name>
</gene>
<evidence type="ECO:0000313" key="2">
    <source>
        <dbReference type="EMBL" id="KAK0994556.1"/>
    </source>
</evidence>
<comment type="caution">
    <text evidence="2">The sequence shown here is derived from an EMBL/GenBank/DDBJ whole genome shotgun (WGS) entry which is preliminary data.</text>
</comment>
<organism evidence="2 3">
    <name type="scientific">Friedmanniomyces endolithicus</name>
    <dbReference type="NCBI Taxonomy" id="329885"/>
    <lineage>
        <taxon>Eukaryota</taxon>
        <taxon>Fungi</taxon>
        <taxon>Dikarya</taxon>
        <taxon>Ascomycota</taxon>
        <taxon>Pezizomycotina</taxon>
        <taxon>Dothideomycetes</taxon>
        <taxon>Dothideomycetidae</taxon>
        <taxon>Mycosphaerellales</taxon>
        <taxon>Teratosphaeriaceae</taxon>
        <taxon>Friedmanniomyces</taxon>
    </lineage>
</organism>
<keyword evidence="3" id="KW-1185">Reference proteome</keyword>
<evidence type="ECO:0000256" key="1">
    <source>
        <dbReference type="SAM" id="MobiDB-lite"/>
    </source>
</evidence>
<dbReference type="Proteomes" id="UP001175353">
    <property type="component" value="Unassembled WGS sequence"/>
</dbReference>
<dbReference type="EMBL" id="JAUJLE010000055">
    <property type="protein sequence ID" value="KAK0994556.1"/>
    <property type="molecule type" value="Genomic_DNA"/>
</dbReference>
<sequence length="173" mass="18737">MAHKGPSTTLRPSHLTKPQSQDDGAAEAHESTADHVHTADRRLRVQAECARCQEYRAVAARNHVRNMIQKYNAASASAAALDKSTGKPSGVQKAGGDAEDQVTVLSLSSAKKRVRFAIDAAETSAEPDEDAEWVMVDVDAELKATTDNKESRGALQAYKAFLCSRRSAFWPGR</sequence>
<dbReference type="AlphaFoldDB" id="A0AAN6KPL0"/>
<feature type="region of interest" description="Disordered" evidence="1">
    <location>
        <begin position="1"/>
        <end position="40"/>
    </location>
</feature>
<feature type="compositionally biased region" description="Polar residues" evidence="1">
    <location>
        <begin position="1"/>
        <end position="22"/>
    </location>
</feature>
<reference evidence="2" key="1">
    <citation type="submission" date="2023-06" db="EMBL/GenBank/DDBJ databases">
        <title>Black Yeasts Isolated from many extreme environments.</title>
        <authorList>
            <person name="Coleine C."/>
            <person name="Stajich J.E."/>
            <person name="Selbmann L."/>
        </authorList>
    </citation>
    <scope>NUCLEOTIDE SEQUENCE</scope>
    <source>
        <strain evidence="2">CCFEE 5200</strain>
    </source>
</reference>
<feature type="compositionally biased region" description="Basic and acidic residues" evidence="1">
    <location>
        <begin position="26"/>
        <end position="40"/>
    </location>
</feature>
<name>A0AAN6KPL0_9PEZI</name>
<protein>
    <submittedName>
        <fullName evidence="2">Uncharacterized protein</fullName>
    </submittedName>
</protein>
<proteinExistence type="predicted"/>
<accession>A0AAN6KPL0</accession>
<evidence type="ECO:0000313" key="3">
    <source>
        <dbReference type="Proteomes" id="UP001175353"/>
    </source>
</evidence>